<name>A0ABY1PZ77_9BACT</name>
<dbReference type="RefSeq" id="WP_283432345.1">
    <property type="nucleotide sequence ID" value="NZ_FXUG01000004.1"/>
</dbReference>
<keyword evidence="2" id="KW-0812">Transmembrane</keyword>
<evidence type="ECO:0008006" key="5">
    <source>
        <dbReference type="Google" id="ProtNLM"/>
    </source>
</evidence>
<evidence type="ECO:0000313" key="3">
    <source>
        <dbReference type="EMBL" id="SMP53805.1"/>
    </source>
</evidence>
<keyword evidence="2" id="KW-1133">Transmembrane helix</keyword>
<dbReference type="Proteomes" id="UP001158067">
    <property type="component" value="Unassembled WGS sequence"/>
</dbReference>
<accession>A0ABY1PZ77</accession>
<proteinExistence type="predicted"/>
<evidence type="ECO:0000313" key="4">
    <source>
        <dbReference type="Proteomes" id="UP001158067"/>
    </source>
</evidence>
<comment type="caution">
    <text evidence="3">The sequence shown here is derived from an EMBL/GenBank/DDBJ whole genome shotgun (WGS) entry which is preliminary data.</text>
</comment>
<dbReference type="EMBL" id="FXUG01000004">
    <property type="protein sequence ID" value="SMP53805.1"/>
    <property type="molecule type" value="Genomic_DNA"/>
</dbReference>
<protein>
    <recommendedName>
        <fullName evidence="5">Transmembrane protein</fullName>
    </recommendedName>
</protein>
<organism evidence="3 4">
    <name type="scientific">Neorhodopirellula lusitana</name>
    <dbReference type="NCBI Taxonomy" id="445327"/>
    <lineage>
        <taxon>Bacteria</taxon>
        <taxon>Pseudomonadati</taxon>
        <taxon>Planctomycetota</taxon>
        <taxon>Planctomycetia</taxon>
        <taxon>Pirellulales</taxon>
        <taxon>Pirellulaceae</taxon>
        <taxon>Neorhodopirellula</taxon>
    </lineage>
</organism>
<feature type="transmembrane region" description="Helical" evidence="2">
    <location>
        <begin position="36"/>
        <end position="61"/>
    </location>
</feature>
<sequence length="108" mass="12196">MSDTNTTLDHSPATPTVMPRRTSQTKARKQSGLRSIALRALFGLTLMAAVTTSVGCFVPIYSARPERRVQQMLYTSEDLRALVDEWERFWFLDSPSHLTPIRTHGGIF</sequence>
<keyword evidence="4" id="KW-1185">Reference proteome</keyword>
<feature type="region of interest" description="Disordered" evidence="1">
    <location>
        <begin position="1"/>
        <end position="30"/>
    </location>
</feature>
<evidence type="ECO:0000256" key="1">
    <source>
        <dbReference type="SAM" id="MobiDB-lite"/>
    </source>
</evidence>
<reference evidence="3 4" key="1">
    <citation type="submission" date="2017-05" db="EMBL/GenBank/DDBJ databases">
        <authorList>
            <person name="Varghese N."/>
            <person name="Submissions S."/>
        </authorList>
    </citation>
    <scope>NUCLEOTIDE SEQUENCE [LARGE SCALE GENOMIC DNA]</scope>
    <source>
        <strain evidence="3 4">DSM 25457</strain>
    </source>
</reference>
<gene>
    <name evidence="3" type="ORF">SAMN06265222_104157</name>
</gene>
<evidence type="ECO:0000256" key="2">
    <source>
        <dbReference type="SAM" id="Phobius"/>
    </source>
</evidence>
<keyword evidence="2" id="KW-0472">Membrane</keyword>